<keyword evidence="2" id="KW-1185">Reference proteome</keyword>
<protein>
    <submittedName>
        <fullName evidence="1">Uncharacterized protein</fullName>
    </submittedName>
</protein>
<evidence type="ECO:0000313" key="1">
    <source>
        <dbReference type="EMBL" id="KAI9905977.1"/>
    </source>
</evidence>
<evidence type="ECO:0000313" key="2">
    <source>
        <dbReference type="Proteomes" id="UP001163321"/>
    </source>
</evidence>
<accession>A0ACC0VHQ1</accession>
<sequence>MIWVFVRCRDAPLIAHTGLTRYYKSGWNIEKEFAEKEKKRQNRLQKGKCKHDFGYVVPNFLCTDPNEESDKAKKVVSEKNEQFACIICRGPFSNAVETM</sequence>
<proteinExistence type="predicted"/>
<organism evidence="1 2">
    <name type="scientific">Peronosclerospora sorghi</name>
    <dbReference type="NCBI Taxonomy" id="230839"/>
    <lineage>
        <taxon>Eukaryota</taxon>
        <taxon>Sar</taxon>
        <taxon>Stramenopiles</taxon>
        <taxon>Oomycota</taxon>
        <taxon>Peronosporomycetes</taxon>
        <taxon>Peronosporales</taxon>
        <taxon>Peronosporaceae</taxon>
        <taxon>Peronosclerospora</taxon>
    </lineage>
</organism>
<gene>
    <name evidence="1" type="ORF">PsorP6_013659</name>
</gene>
<dbReference type="EMBL" id="CM047588">
    <property type="protein sequence ID" value="KAI9905977.1"/>
    <property type="molecule type" value="Genomic_DNA"/>
</dbReference>
<reference evidence="1 2" key="1">
    <citation type="journal article" date="2022" name="bioRxiv">
        <title>The genome of the oomycete Peronosclerospora sorghi, a cosmopolitan pathogen of maize and sorghum, is inflated with dispersed pseudogenes.</title>
        <authorList>
            <person name="Fletcher K."/>
            <person name="Martin F."/>
            <person name="Isakeit T."/>
            <person name="Cavanaugh K."/>
            <person name="Magill C."/>
            <person name="Michelmore R."/>
        </authorList>
    </citation>
    <scope>NUCLEOTIDE SEQUENCE [LARGE SCALE GENOMIC DNA]</scope>
    <source>
        <strain evidence="1">P6</strain>
    </source>
</reference>
<name>A0ACC0VHQ1_9STRA</name>
<comment type="caution">
    <text evidence="1">The sequence shown here is derived from an EMBL/GenBank/DDBJ whole genome shotgun (WGS) entry which is preliminary data.</text>
</comment>
<dbReference type="Proteomes" id="UP001163321">
    <property type="component" value="Chromosome 9"/>
</dbReference>